<dbReference type="NCBIfam" id="TIGR01160">
    <property type="entry name" value="SUI1_MOF2"/>
    <property type="match status" value="1"/>
</dbReference>
<dbReference type="GO" id="GO:0003743">
    <property type="term" value="F:translation initiation factor activity"/>
    <property type="evidence" value="ECO:0007669"/>
    <property type="project" value="InterPro"/>
</dbReference>
<accession>A0A7S2VTG8</accession>
<dbReference type="EMBL" id="HBHB01001254">
    <property type="protein sequence ID" value="CAD9649237.1"/>
    <property type="molecule type" value="Transcribed_RNA"/>
</dbReference>
<dbReference type="AlphaFoldDB" id="A0A7S2VTG8"/>
<dbReference type="InterPro" id="IPR001950">
    <property type="entry name" value="SUI1"/>
</dbReference>
<evidence type="ECO:0000256" key="3">
    <source>
        <dbReference type="SAM" id="MobiDB-lite"/>
    </source>
</evidence>
<dbReference type="Pfam" id="PF01253">
    <property type="entry name" value="SUI1"/>
    <property type="match status" value="1"/>
</dbReference>
<dbReference type="CDD" id="cd11566">
    <property type="entry name" value="eIF1_SUI1"/>
    <property type="match status" value="1"/>
</dbReference>
<dbReference type="PROSITE" id="PS50296">
    <property type="entry name" value="SUI1"/>
    <property type="match status" value="1"/>
</dbReference>
<dbReference type="InterPro" id="IPR036877">
    <property type="entry name" value="SUI1_dom_sf"/>
</dbReference>
<dbReference type="PIRSF" id="PIRSF004499">
    <property type="entry name" value="SUI1_euk"/>
    <property type="match status" value="1"/>
</dbReference>
<name>A0A7S2VTG8_9APIC</name>
<dbReference type="InterPro" id="IPR005874">
    <property type="entry name" value="SUI1_euk"/>
</dbReference>
<dbReference type="Gene3D" id="3.30.780.10">
    <property type="entry name" value="SUI1-like domain"/>
    <property type="match status" value="1"/>
</dbReference>
<sequence>MTSIETLAKTNDLLDPFSDDRGTDGEGGGSSSGNFIHIRNQQRNGRKTLTTIQGLGGRFDCRKICKHFKKVFNCNGTVIDNEEMGEVIQLQGDQRRKVADFLIEEGLANKEEIKVHGA</sequence>
<evidence type="ECO:0000313" key="5">
    <source>
        <dbReference type="EMBL" id="CAD9649237.1"/>
    </source>
</evidence>
<dbReference type="PANTHER" id="PTHR10388">
    <property type="entry name" value="EUKARYOTIC TRANSLATION INITIATION FACTOR SUI1"/>
    <property type="match status" value="1"/>
</dbReference>
<comment type="similarity">
    <text evidence="1">Belongs to the SUI1 family.</text>
</comment>
<evidence type="ECO:0000256" key="1">
    <source>
        <dbReference type="ARBA" id="ARBA00005422"/>
    </source>
</evidence>
<feature type="domain" description="SUI1" evidence="4">
    <location>
        <begin position="36"/>
        <end position="106"/>
    </location>
</feature>
<evidence type="ECO:0000259" key="4">
    <source>
        <dbReference type="PROSITE" id="PS50296"/>
    </source>
</evidence>
<gene>
    <name evidence="5" type="ORF">LABB0372_LOCUS599</name>
</gene>
<feature type="region of interest" description="Disordered" evidence="3">
    <location>
        <begin position="9"/>
        <end position="43"/>
    </location>
</feature>
<reference evidence="5" key="1">
    <citation type="submission" date="2021-01" db="EMBL/GenBank/DDBJ databases">
        <authorList>
            <person name="Corre E."/>
            <person name="Pelletier E."/>
            <person name="Niang G."/>
            <person name="Scheremetjew M."/>
            <person name="Finn R."/>
            <person name="Kale V."/>
            <person name="Holt S."/>
            <person name="Cochrane G."/>
            <person name="Meng A."/>
            <person name="Brown T."/>
            <person name="Cohen L."/>
        </authorList>
    </citation>
    <scope>NUCLEOTIDE SEQUENCE</scope>
    <source>
        <strain evidence="5">Grappler Inlet BC</strain>
    </source>
</reference>
<proteinExistence type="inferred from homology"/>
<protein>
    <recommendedName>
        <fullName evidence="4">SUI1 domain-containing protein</fullName>
    </recommendedName>
</protein>
<keyword evidence="2" id="KW-0648">Protein biosynthesis</keyword>
<dbReference type="SUPFAM" id="SSF55159">
    <property type="entry name" value="eIF1-like"/>
    <property type="match status" value="1"/>
</dbReference>
<organism evidence="5">
    <name type="scientific">Lankesteria abbotti</name>
    <dbReference type="NCBI Taxonomy" id="340204"/>
    <lineage>
        <taxon>Eukaryota</taxon>
        <taxon>Sar</taxon>
        <taxon>Alveolata</taxon>
        <taxon>Apicomplexa</taxon>
        <taxon>Conoidasida</taxon>
        <taxon>Gregarinasina</taxon>
        <taxon>Eugregarinorida</taxon>
        <taxon>Lecudinidae</taxon>
        <taxon>Lankesteria</taxon>
    </lineage>
</organism>
<evidence type="ECO:0000256" key="2">
    <source>
        <dbReference type="ARBA" id="ARBA00022917"/>
    </source>
</evidence>